<dbReference type="EMBL" id="LT559118">
    <property type="protein sequence ID" value="SBP01080.1"/>
    <property type="molecule type" value="Genomic_DNA"/>
</dbReference>
<gene>
    <name evidence="1" type="ORF">BN4615_P10596</name>
</gene>
<protein>
    <submittedName>
        <fullName evidence="1">Uncharacterized protein</fullName>
    </submittedName>
</protein>
<name>A0A1M4EQG7_9ACTN</name>
<sequence>MVLDLHWLAAGPPFPPAHRQQPNCSFFFASTLITGSPDA</sequence>
<proteinExistence type="predicted"/>
<organism evidence="1">
    <name type="scientific">Nonomuraea gerenzanensis</name>
    <dbReference type="NCBI Taxonomy" id="93944"/>
    <lineage>
        <taxon>Bacteria</taxon>
        <taxon>Bacillati</taxon>
        <taxon>Actinomycetota</taxon>
        <taxon>Actinomycetes</taxon>
        <taxon>Streptosporangiales</taxon>
        <taxon>Streptosporangiaceae</taxon>
        <taxon>Nonomuraea</taxon>
    </lineage>
</organism>
<dbReference type="AlphaFoldDB" id="A0A1M4EQG7"/>
<reference evidence="1" key="1">
    <citation type="submission" date="2016-04" db="EMBL/GenBank/DDBJ databases">
        <authorList>
            <person name="Evans L.H."/>
            <person name="Alamgir A."/>
            <person name="Owens N."/>
            <person name="Weber N.D."/>
            <person name="Virtaneva K."/>
            <person name="Barbian K."/>
            <person name="Babar A."/>
            <person name="Rosenke K."/>
        </authorList>
    </citation>
    <scope>NUCLEOTIDE SEQUENCE</scope>
    <source>
        <strain evidence="1">Nono1</strain>
    </source>
</reference>
<evidence type="ECO:0000313" key="1">
    <source>
        <dbReference type="EMBL" id="SBP01080.1"/>
    </source>
</evidence>
<accession>A0A1M4EQG7</accession>